<dbReference type="PANTHER" id="PTHR13748">
    <property type="entry name" value="COBW-RELATED"/>
    <property type="match status" value="1"/>
</dbReference>
<comment type="catalytic activity">
    <reaction evidence="6">
        <text>GTP + H2O = GDP + phosphate + H(+)</text>
        <dbReference type="Rhea" id="RHEA:19669"/>
        <dbReference type="ChEBI" id="CHEBI:15377"/>
        <dbReference type="ChEBI" id="CHEBI:15378"/>
        <dbReference type="ChEBI" id="CHEBI:37565"/>
        <dbReference type="ChEBI" id="CHEBI:43474"/>
        <dbReference type="ChEBI" id="CHEBI:58189"/>
    </reaction>
    <physiologicalReaction direction="left-to-right" evidence="6">
        <dbReference type="Rhea" id="RHEA:19670"/>
    </physiologicalReaction>
</comment>
<evidence type="ECO:0000256" key="5">
    <source>
        <dbReference type="ARBA" id="ARBA00045658"/>
    </source>
</evidence>
<evidence type="ECO:0000256" key="6">
    <source>
        <dbReference type="ARBA" id="ARBA00049117"/>
    </source>
</evidence>
<dbReference type="InterPro" id="IPR036627">
    <property type="entry name" value="CobW-likC_sf"/>
</dbReference>
<comment type="function">
    <text evidence="5">Zinc chaperone that directly transfers zinc cofactor to target proteins, thereby activating them. Zinc is transferred from the CXCC motif in the GTPase domain to the zinc binding site in target proteins in a process requiring GTP hydrolysis.</text>
</comment>
<reference evidence="8" key="1">
    <citation type="submission" date="2021-03" db="EMBL/GenBank/DDBJ databases">
        <authorList>
            <person name="Wang G."/>
        </authorList>
    </citation>
    <scope>NUCLEOTIDE SEQUENCE</scope>
    <source>
        <strain evidence="8">KCTC 12899</strain>
    </source>
</reference>
<dbReference type="Gene3D" id="3.30.1220.10">
    <property type="entry name" value="CobW-like, C-terminal domain"/>
    <property type="match status" value="1"/>
</dbReference>
<feature type="domain" description="CobW C-terminal" evidence="7">
    <location>
        <begin position="229"/>
        <end position="321"/>
    </location>
</feature>
<proteinExistence type="inferred from homology"/>
<dbReference type="InterPro" id="IPR051316">
    <property type="entry name" value="Zinc-reg_GTPase_activator"/>
</dbReference>
<sequence length="351" mass="39189">MIPVTIISGFLGSGKTTLLNQILRQKHEERVAVLVNDFGAIDIDGELVVGVSGEKLALSGGCICCTIRGDLQETVLDLIQGEDAPHRLVIEASGVSDPTAVAMTFFTGPLKAKCRVETLVTVVDSEHFFETDPKIIHLLDRQLVVADLVLLNKVDVCPAKKIQNVENVIRTEYPDARVVHTRFAEVPRQLIFEPVMKAPIQDRALSPLDSHVHGTGDPHHHHDDHTLVFDTWSTEIEAAVDRDQLLRVLTTLPTQIYRAKGFIFCQDMVDREIVVHLAGRRVQQFMGKPWADRKPSTRLVFIARQGFDGFGELDEQLKACARDAPKPSRVPSGWAAWKKTFEDRVRQNEDA</sequence>
<dbReference type="Pfam" id="PF02492">
    <property type="entry name" value="cobW"/>
    <property type="match status" value="1"/>
</dbReference>
<dbReference type="SUPFAM" id="SSF90002">
    <property type="entry name" value="Hypothetical protein YjiA, C-terminal domain"/>
    <property type="match status" value="1"/>
</dbReference>
<evidence type="ECO:0000256" key="4">
    <source>
        <dbReference type="ARBA" id="ARBA00034320"/>
    </source>
</evidence>
<dbReference type="InterPro" id="IPR027417">
    <property type="entry name" value="P-loop_NTPase"/>
</dbReference>
<evidence type="ECO:0000256" key="1">
    <source>
        <dbReference type="ARBA" id="ARBA00022741"/>
    </source>
</evidence>
<dbReference type="Gene3D" id="3.40.50.300">
    <property type="entry name" value="P-loop containing nucleotide triphosphate hydrolases"/>
    <property type="match status" value="1"/>
</dbReference>
<keyword evidence="9" id="KW-1185">Reference proteome</keyword>
<dbReference type="SUPFAM" id="SSF52540">
    <property type="entry name" value="P-loop containing nucleoside triphosphate hydrolases"/>
    <property type="match status" value="1"/>
</dbReference>
<dbReference type="CDD" id="cd03112">
    <property type="entry name" value="CobW-like"/>
    <property type="match status" value="1"/>
</dbReference>
<comment type="caution">
    <text evidence="8">The sequence shown here is derived from an EMBL/GenBank/DDBJ whole genome shotgun (WGS) entry which is preliminary data.</text>
</comment>
<dbReference type="GO" id="GO:0016787">
    <property type="term" value="F:hydrolase activity"/>
    <property type="evidence" value="ECO:0007669"/>
    <property type="project" value="UniProtKB-KW"/>
</dbReference>
<keyword evidence="2" id="KW-0378">Hydrolase</keyword>
<evidence type="ECO:0000313" key="9">
    <source>
        <dbReference type="Proteomes" id="UP000664417"/>
    </source>
</evidence>
<comment type="similarity">
    <text evidence="4">Belongs to the SIMIBI class G3E GTPase family. ZNG1 subfamily.</text>
</comment>
<dbReference type="InterPro" id="IPR011629">
    <property type="entry name" value="CobW-like_C"/>
</dbReference>
<evidence type="ECO:0000313" key="8">
    <source>
        <dbReference type="EMBL" id="MBO1317469.1"/>
    </source>
</evidence>
<evidence type="ECO:0000256" key="3">
    <source>
        <dbReference type="ARBA" id="ARBA00023186"/>
    </source>
</evidence>
<dbReference type="EMBL" id="JAFREP010000002">
    <property type="protein sequence ID" value="MBO1317469.1"/>
    <property type="molecule type" value="Genomic_DNA"/>
</dbReference>
<dbReference type="AlphaFoldDB" id="A0A8J7Q2G0"/>
<dbReference type="GO" id="GO:0000166">
    <property type="term" value="F:nucleotide binding"/>
    <property type="evidence" value="ECO:0007669"/>
    <property type="project" value="UniProtKB-KW"/>
</dbReference>
<evidence type="ECO:0000256" key="2">
    <source>
        <dbReference type="ARBA" id="ARBA00022801"/>
    </source>
</evidence>
<name>A0A8J7Q2G0_9BACT</name>
<accession>A0A8J7Q2G0</accession>
<protein>
    <submittedName>
        <fullName evidence="8">GTP-binding protein</fullName>
    </submittedName>
</protein>
<dbReference type="InterPro" id="IPR003495">
    <property type="entry name" value="CobW/HypB/UreG_nucleotide-bd"/>
</dbReference>
<dbReference type="RefSeq" id="WP_207856705.1">
    <property type="nucleotide sequence ID" value="NZ_JAFREP010000002.1"/>
</dbReference>
<dbReference type="SMART" id="SM00833">
    <property type="entry name" value="CobW_C"/>
    <property type="match status" value="1"/>
</dbReference>
<keyword evidence="1" id="KW-0547">Nucleotide-binding</keyword>
<gene>
    <name evidence="8" type="ORF">J3U88_03285</name>
</gene>
<organism evidence="8 9">
    <name type="scientific">Acanthopleuribacter pedis</name>
    <dbReference type="NCBI Taxonomy" id="442870"/>
    <lineage>
        <taxon>Bacteria</taxon>
        <taxon>Pseudomonadati</taxon>
        <taxon>Acidobacteriota</taxon>
        <taxon>Holophagae</taxon>
        <taxon>Acanthopleuribacterales</taxon>
        <taxon>Acanthopleuribacteraceae</taxon>
        <taxon>Acanthopleuribacter</taxon>
    </lineage>
</organism>
<keyword evidence="3" id="KW-0143">Chaperone</keyword>
<dbReference type="Proteomes" id="UP000664417">
    <property type="component" value="Unassembled WGS sequence"/>
</dbReference>
<dbReference type="Pfam" id="PF07683">
    <property type="entry name" value="CobW_C"/>
    <property type="match status" value="1"/>
</dbReference>
<evidence type="ECO:0000259" key="7">
    <source>
        <dbReference type="SMART" id="SM00833"/>
    </source>
</evidence>